<evidence type="ECO:0000256" key="1">
    <source>
        <dbReference type="ARBA" id="ARBA00038215"/>
    </source>
</evidence>
<evidence type="ECO:0000313" key="3">
    <source>
        <dbReference type="EMBL" id="KAG0650401.1"/>
    </source>
</evidence>
<dbReference type="PANTHER" id="PTHR46825:SF9">
    <property type="entry name" value="BETA-LACTAMASE-RELATED DOMAIN-CONTAINING PROTEIN"/>
    <property type="match status" value="1"/>
</dbReference>
<dbReference type="Pfam" id="PF00144">
    <property type="entry name" value="Beta-lactamase"/>
    <property type="match status" value="1"/>
</dbReference>
<dbReference type="PANTHER" id="PTHR46825">
    <property type="entry name" value="D-ALANYL-D-ALANINE-CARBOXYPEPTIDASE/ENDOPEPTIDASE AMPH"/>
    <property type="match status" value="1"/>
</dbReference>
<organism evidence="3 4">
    <name type="scientific">Hyphodiscus hymeniophilus</name>
    <dbReference type="NCBI Taxonomy" id="353542"/>
    <lineage>
        <taxon>Eukaryota</taxon>
        <taxon>Fungi</taxon>
        <taxon>Dikarya</taxon>
        <taxon>Ascomycota</taxon>
        <taxon>Pezizomycotina</taxon>
        <taxon>Leotiomycetes</taxon>
        <taxon>Helotiales</taxon>
        <taxon>Hyphodiscaceae</taxon>
        <taxon>Hyphodiscus</taxon>
    </lineage>
</organism>
<dbReference type="Proteomes" id="UP000785200">
    <property type="component" value="Unassembled WGS sequence"/>
</dbReference>
<comment type="caution">
    <text evidence="3">The sequence shown here is derived from an EMBL/GenBank/DDBJ whole genome shotgun (WGS) entry which is preliminary data.</text>
</comment>
<dbReference type="Gene3D" id="3.40.710.10">
    <property type="entry name" value="DD-peptidase/beta-lactamase superfamily"/>
    <property type="match status" value="1"/>
</dbReference>
<dbReference type="EMBL" id="VNKQ01000006">
    <property type="protein sequence ID" value="KAG0650401.1"/>
    <property type="molecule type" value="Genomic_DNA"/>
</dbReference>
<reference evidence="3" key="1">
    <citation type="submission" date="2019-07" db="EMBL/GenBank/DDBJ databases">
        <title>Hyphodiscus hymeniophilus genome sequencing and assembly.</title>
        <authorList>
            <person name="Kramer G."/>
            <person name="Nodwell J."/>
        </authorList>
    </citation>
    <scope>NUCLEOTIDE SEQUENCE</scope>
    <source>
        <strain evidence="3">ATCC 34498</strain>
    </source>
</reference>
<evidence type="ECO:0000313" key="4">
    <source>
        <dbReference type="Proteomes" id="UP000785200"/>
    </source>
</evidence>
<dbReference type="OrthoDB" id="5946976at2759"/>
<accession>A0A9P7AYQ2</accession>
<gene>
    <name evidence="3" type="ORF">D0Z07_3187</name>
</gene>
<name>A0A9P7AYQ2_9HELO</name>
<dbReference type="SUPFAM" id="SSF56601">
    <property type="entry name" value="beta-lactamase/transpeptidase-like"/>
    <property type="match status" value="1"/>
</dbReference>
<keyword evidence="4" id="KW-1185">Reference proteome</keyword>
<sequence length="537" mass="60298">MTGRYLDSDFQRFEKSICEIHKISKTDLITIHIQQPEESFFATYQLTDDDKSIRIADFDDHRVFAVASLFKPLIATGLALIIEKLSISPEEKHQRFHCLKEAWGKSFTLIFNSLEPKFRIKRLEGDPHVKQLLCHFRGVYNMNHILLAPDGSPLLSEEDFLAVVSQFTKDTRTKHDRGAWVSYSNSNFILLALLIEAVSKMSIQEFLKEYVFVPLEMNHTCTTIDELHGLPDGLLAKPHAVSGSGLRTTISLDRHPYLANTVEFALAGGYTTAGDYGRFQRALIRGFYEPGSSLLDHKVSKFLVEILSEVVEEQPNGYAACGFLTMLHEPWAGSHSLNSLVSPYSKCKDWVLGKSVGEEEIRAHYAAGSATGWASTAYLVLEQSFSIVVLTNSSGPLDSTDRITQLCLAELLELWPARYDKGKLALDCLSPKSTPRRERTQAHHVELSRLLYKENAAKFKQLEEEDSPQSTTNTGCPNVCGAFECRNTRQSLQIWLVDSMLHVRMIGSKGKESGLMRDGLDCVDRFARVSSESTGFD</sequence>
<dbReference type="AlphaFoldDB" id="A0A9P7AYQ2"/>
<dbReference type="InterPro" id="IPR050491">
    <property type="entry name" value="AmpC-like"/>
</dbReference>
<proteinExistence type="inferred from homology"/>
<dbReference type="InterPro" id="IPR001466">
    <property type="entry name" value="Beta-lactam-related"/>
</dbReference>
<evidence type="ECO:0000259" key="2">
    <source>
        <dbReference type="Pfam" id="PF00144"/>
    </source>
</evidence>
<protein>
    <recommendedName>
        <fullName evidence="2">Beta-lactamase-related domain-containing protein</fullName>
    </recommendedName>
</protein>
<comment type="similarity">
    <text evidence="1">Belongs to the peptidase S12 family.</text>
</comment>
<dbReference type="InterPro" id="IPR012338">
    <property type="entry name" value="Beta-lactam/transpept-like"/>
</dbReference>
<feature type="domain" description="Beta-lactamase-related" evidence="2">
    <location>
        <begin position="59"/>
        <end position="400"/>
    </location>
</feature>